<evidence type="ECO:0000256" key="1">
    <source>
        <dbReference type="ARBA" id="ARBA00009686"/>
    </source>
</evidence>
<dbReference type="SUPFAM" id="SSF52833">
    <property type="entry name" value="Thioredoxin-like"/>
    <property type="match status" value="1"/>
</dbReference>
<name>A0A0W0D0D9_CANGB</name>
<dbReference type="PANTHER" id="PTHR21148">
    <property type="entry name" value="THIOREDOXIN DOMAIN-CONTAINING PROTEIN 9"/>
    <property type="match status" value="1"/>
</dbReference>
<dbReference type="VEuPathDB" id="FungiDB:B1J91_F05731g"/>
<dbReference type="VEuPathDB" id="FungiDB:CAGL0F05731g"/>
<protein>
    <submittedName>
        <fullName evidence="3">Phosducin-like protein 1</fullName>
    </submittedName>
</protein>
<dbReference type="CDD" id="cd02989">
    <property type="entry name" value="Phd_like_TxnDC9"/>
    <property type="match status" value="1"/>
</dbReference>
<evidence type="ECO:0000313" key="3">
    <source>
        <dbReference type="EMBL" id="KTB00602.1"/>
    </source>
</evidence>
<dbReference type="Gene3D" id="3.40.30.10">
    <property type="entry name" value="Glutaredoxin"/>
    <property type="match status" value="1"/>
</dbReference>
<dbReference type="InterPro" id="IPR036249">
    <property type="entry name" value="Thioredoxin-like_sf"/>
</dbReference>
<reference evidence="3 4" key="1">
    <citation type="submission" date="2015-10" db="EMBL/GenBank/DDBJ databases">
        <title>Draft genomes sequences of Candida glabrata isolates 1A, 1B, 2A, 2B, 3A and 3B.</title>
        <authorList>
            <person name="Haavelsrud O.E."/>
            <person name="Gaustad P."/>
        </authorList>
    </citation>
    <scope>NUCLEOTIDE SEQUENCE [LARGE SCALE GENOMIC DNA]</scope>
    <source>
        <strain evidence="3">910700640</strain>
    </source>
</reference>
<accession>A0A0W0D0D9</accession>
<organism evidence="3 4">
    <name type="scientific">Candida glabrata</name>
    <name type="common">Yeast</name>
    <name type="synonym">Torulopsis glabrata</name>
    <dbReference type="NCBI Taxonomy" id="5478"/>
    <lineage>
        <taxon>Eukaryota</taxon>
        <taxon>Fungi</taxon>
        <taxon>Dikarya</taxon>
        <taxon>Ascomycota</taxon>
        <taxon>Saccharomycotina</taxon>
        <taxon>Saccharomycetes</taxon>
        <taxon>Saccharomycetales</taxon>
        <taxon>Saccharomycetaceae</taxon>
        <taxon>Nakaseomyces</taxon>
    </lineage>
</organism>
<dbReference type="GO" id="GO:0006457">
    <property type="term" value="P:protein folding"/>
    <property type="evidence" value="ECO:0007669"/>
    <property type="project" value="EnsemblFungi"/>
</dbReference>
<dbReference type="EMBL" id="LLZZ01000137">
    <property type="protein sequence ID" value="KTB00602.1"/>
    <property type="molecule type" value="Genomic_DNA"/>
</dbReference>
<dbReference type="VEuPathDB" id="FungiDB:GW608_F05335"/>
<comment type="similarity">
    <text evidence="1">Belongs to the phosducin family.</text>
</comment>
<dbReference type="GO" id="GO:0045944">
    <property type="term" value="P:positive regulation of transcription by RNA polymerase II"/>
    <property type="evidence" value="ECO:0007669"/>
    <property type="project" value="EnsemblFungi"/>
</dbReference>
<gene>
    <name evidence="3" type="ORF">AO440_001340</name>
</gene>
<dbReference type="AlphaFoldDB" id="A0A0W0D0D9"/>
<dbReference type="Proteomes" id="UP000054886">
    <property type="component" value="Unassembled WGS sequence"/>
</dbReference>
<dbReference type="VEuPathDB" id="FungiDB:GWK60_F05335"/>
<dbReference type="OrthoDB" id="10257948at2759"/>
<dbReference type="InterPro" id="IPR024253">
    <property type="entry name" value="Phosducin_thioredoxin-like_dom"/>
</dbReference>
<sequence>MSTSDESINELLEELEQEDERNDDFIDRYRAQRMQEMHDYFGSIQRKKEEGFGKVNYMDNESQVMKITTSTARVVIHFELETFKKCQYMDEKLEEIAKNYLSTKFISISVENAPFLVEKLGIKVLPFVICYLNGNECERIIGFNKMGNDPNGFRTSKLEGVLMRAGILERRPQDADRISNLRIANKNTDLVSKLREKNDSDTSDLDI</sequence>
<proteinExistence type="inferred from homology"/>
<evidence type="ECO:0000259" key="2">
    <source>
        <dbReference type="Pfam" id="PF02114"/>
    </source>
</evidence>
<dbReference type="VEuPathDB" id="FungiDB:GVI51_F05357"/>
<comment type="caution">
    <text evidence="3">The sequence shown here is derived from an EMBL/GenBank/DDBJ whole genome shotgun (WGS) entry which is preliminary data.</text>
</comment>
<dbReference type="Pfam" id="PF02114">
    <property type="entry name" value="Phosducin"/>
    <property type="match status" value="1"/>
</dbReference>
<dbReference type="GO" id="GO:0031683">
    <property type="term" value="F:G-protein beta/gamma-subunit complex binding"/>
    <property type="evidence" value="ECO:0007669"/>
    <property type="project" value="EnsemblFungi"/>
</dbReference>
<evidence type="ECO:0000313" key="4">
    <source>
        <dbReference type="Proteomes" id="UP000054886"/>
    </source>
</evidence>
<dbReference type="GO" id="GO:0071444">
    <property type="term" value="P:cellular response to pheromone"/>
    <property type="evidence" value="ECO:0007669"/>
    <property type="project" value="EnsemblFungi"/>
</dbReference>
<feature type="domain" description="Phosducin" evidence="2">
    <location>
        <begin position="14"/>
        <end position="169"/>
    </location>
</feature>